<evidence type="ECO:0000259" key="1">
    <source>
        <dbReference type="PROSITE" id="PS51192"/>
    </source>
</evidence>
<proteinExistence type="predicted"/>
<dbReference type="GO" id="GO:0005524">
    <property type="term" value="F:ATP binding"/>
    <property type="evidence" value="ECO:0007669"/>
    <property type="project" value="InterPro"/>
</dbReference>
<accession>K2FVQ6</accession>
<feature type="non-terminal residue" evidence="2">
    <location>
        <position position="1"/>
    </location>
</feature>
<dbReference type="AlphaFoldDB" id="K2FVQ6"/>
<dbReference type="InterPro" id="IPR027417">
    <property type="entry name" value="P-loop_NTPase"/>
</dbReference>
<dbReference type="SUPFAM" id="SSF52540">
    <property type="entry name" value="P-loop containing nucleoside triphosphate hydrolases"/>
    <property type="match status" value="1"/>
</dbReference>
<dbReference type="EMBL" id="AMFJ01000599">
    <property type="protein sequence ID" value="EKE27033.1"/>
    <property type="molecule type" value="Genomic_DNA"/>
</dbReference>
<dbReference type="InterPro" id="IPR014001">
    <property type="entry name" value="Helicase_ATP-bd"/>
</dbReference>
<evidence type="ECO:0000313" key="2">
    <source>
        <dbReference type="EMBL" id="EKE27033.1"/>
    </source>
</evidence>
<dbReference type="Gene3D" id="3.40.50.10810">
    <property type="entry name" value="Tandem AAA-ATPase domain"/>
    <property type="match status" value="1"/>
</dbReference>
<dbReference type="PANTHER" id="PTHR10799">
    <property type="entry name" value="SNF2/RAD54 HELICASE FAMILY"/>
    <property type="match status" value="1"/>
</dbReference>
<dbReference type="InterPro" id="IPR000330">
    <property type="entry name" value="SNF2_N"/>
</dbReference>
<protein>
    <recommendedName>
        <fullName evidence="1">Helicase ATP-binding domain-containing protein</fullName>
    </recommendedName>
</protein>
<organism evidence="2">
    <name type="scientific">uncultured bacterium</name>
    <name type="common">gcode 4</name>
    <dbReference type="NCBI Taxonomy" id="1234023"/>
    <lineage>
        <taxon>Bacteria</taxon>
        <taxon>environmental samples</taxon>
    </lineage>
</organism>
<sequence>TYDRENQCFYIDKTKGVFQKQIQKEEGLKVGNYIYVKNVGFYPQQADELLKTDVIKKEKISYFLTNYKVVFEENIKNEQINIKPIDAKYYLYFDENENLNIKTYLFDKLDFEKKYSCFFGPWAYVEDKGFYQIESFHFDTLCKVIKKLDVSQFVTDNRIWLHNFEGYKVHFGSIQSHLVFSLTDKDELVFSSKLEFPQELGNFIDFEDWIYIKGIGFFSKQENKAGLPIRPGLIVKKTEIYKFIESNKDELEQIEGFFIQQNPIDKIGLNIFLNEDKKIQVQPEIKVKEGFDLQKMHFFEKYVYLEKDGFFEIPKAFSLPQRYEEKKIIPNEQEEFFITFELQRLKSYILFLDDRLKKPQSLSLKLNNILKRKRKNKTLFFLNLTYESEIGSVNSIEIYKVISGHKKYIFSNAGLVFLKKPRFNWLRNLKNQRSSVKDQFIKLSTLDIIRLFLLEDIQLSQSDIKGVQKTKKLLDELSSFETEKMFDISLLKASLRPYQEIGIKWLWFLYVNNLSGLLCDDMGLGKTHQSMALIASIHKTNKSKYLVVCPTSVIYHWEELLRKFLPSIKVCVYHGVFRNLKDFNNDCDLLLTSYGVLRSEKEDFKKLKFEIAIYDEIQIAKNANSQTHKALRNIHANMRLGLTGTPIENYLRELKSIFDLILPSYFPSENGFKEFFINPIEK</sequence>
<dbReference type="InterPro" id="IPR038718">
    <property type="entry name" value="SNF2-like_sf"/>
</dbReference>
<reference evidence="2" key="1">
    <citation type="journal article" date="2012" name="Science">
        <title>Fermentation, hydrogen, and sulfur metabolism in multiple uncultivated bacterial phyla.</title>
        <authorList>
            <person name="Wrighton K.C."/>
            <person name="Thomas B.C."/>
            <person name="Sharon I."/>
            <person name="Miller C.S."/>
            <person name="Castelle C.J."/>
            <person name="VerBerkmoes N.C."/>
            <person name="Wilkins M.J."/>
            <person name="Hettich R.L."/>
            <person name="Lipton M.S."/>
            <person name="Williams K.H."/>
            <person name="Long P.E."/>
            <person name="Banfield J.F."/>
        </authorList>
    </citation>
    <scope>NUCLEOTIDE SEQUENCE [LARGE SCALE GENOMIC DNA]</scope>
</reference>
<dbReference type="SMART" id="SM00487">
    <property type="entry name" value="DEXDc"/>
    <property type="match status" value="1"/>
</dbReference>
<comment type="caution">
    <text evidence="2">The sequence shown here is derived from an EMBL/GenBank/DDBJ whole genome shotgun (WGS) entry which is preliminary data.</text>
</comment>
<dbReference type="PROSITE" id="PS51192">
    <property type="entry name" value="HELICASE_ATP_BIND_1"/>
    <property type="match status" value="1"/>
</dbReference>
<dbReference type="Pfam" id="PF00176">
    <property type="entry name" value="SNF2-rel_dom"/>
    <property type="match status" value="1"/>
</dbReference>
<feature type="domain" description="Helicase ATP-binding" evidence="1">
    <location>
        <begin position="507"/>
        <end position="664"/>
    </location>
</feature>
<feature type="non-terminal residue" evidence="2">
    <location>
        <position position="682"/>
    </location>
</feature>
<gene>
    <name evidence="2" type="ORF">ACD_4C00083G0001</name>
</gene>
<name>K2FVQ6_9BACT</name>